<evidence type="ECO:0000256" key="1">
    <source>
        <dbReference type="SAM" id="MobiDB-lite"/>
    </source>
</evidence>
<evidence type="ECO:0000313" key="2">
    <source>
        <dbReference type="EMBL" id="KAJ1982638.1"/>
    </source>
</evidence>
<keyword evidence="3" id="KW-1185">Reference proteome</keyword>
<feature type="region of interest" description="Disordered" evidence="1">
    <location>
        <begin position="272"/>
        <end position="320"/>
    </location>
</feature>
<feature type="compositionally biased region" description="Low complexity" evidence="1">
    <location>
        <begin position="120"/>
        <end position="129"/>
    </location>
</feature>
<sequence>MSGNTEAIQALTTYLISFTTRMERQLDVLVSRVDENAMLVRLLHQEIQELRQESANSVSTTPAAPLTPTPQAAIAAASSNAIATRNPSHNVTHSYPPSSSGNNSITSSSLALPLPPLSPPASDSQPAPSTFSQVQSPSSPTSHFRLGQGTGIISRPTSPGGSLKSLMNISMPDVQRVLHEEMGVPEVRVQTVYATLKRLTQKMIRHNNQELCKELGMAVVPWGHVPRSRRQRMYAELEDEAEKMNVPLSRCIAHWASDWFVNRLWNSFYNCTKPKSEPAETPRKRIRLNPPLMAEPSTPSQTPPPTERSPANNPFTRVNE</sequence>
<reference evidence="2" key="1">
    <citation type="submission" date="2022-07" db="EMBL/GenBank/DDBJ databases">
        <title>Phylogenomic reconstructions and comparative analyses of Kickxellomycotina fungi.</title>
        <authorList>
            <person name="Reynolds N.K."/>
            <person name="Stajich J.E."/>
            <person name="Barry K."/>
            <person name="Grigoriev I.V."/>
            <person name="Crous P."/>
            <person name="Smith M.E."/>
        </authorList>
    </citation>
    <scope>NUCLEOTIDE SEQUENCE</scope>
    <source>
        <strain evidence="2">RSA 567</strain>
    </source>
</reference>
<proteinExistence type="predicted"/>
<comment type="caution">
    <text evidence="2">The sequence shown here is derived from an EMBL/GenBank/DDBJ whole genome shotgun (WGS) entry which is preliminary data.</text>
</comment>
<evidence type="ECO:0000313" key="3">
    <source>
        <dbReference type="Proteomes" id="UP001151582"/>
    </source>
</evidence>
<feature type="compositionally biased region" description="Polar residues" evidence="1">
    <location>
        <begin position="130"/>
        <end position="142"/>
    </location>
</feature>
<dbReference type="Proteomes" id="UP001151582">
    <property type="component" value="Unassembled WGS sequence"/>
</dbReference>
<protein>
    <submittedName>
        <fullName evidence="2">Uncharacterized protein</fullName>
    </submittedName>
</protein>
<feature type="compositionally biased region" description="Basic and acidic residues" evidence="1">
    <location>
        <begin position="274"/>
        <end position="283"/>
    </location>
</feature>
<accession>A0A9W8B553</accession>
<gene>
    <name evidence="2" type="ORF">H4R34_001635</name>
</gene>
<organism evidence="2 3">
    <name type="scientific">Dimargaris verticillata</name>
    <dbReference type="NCBI Taxonomy" id="2761393"/>
    <lineage>
        <taxon>Eukaryota</taxon>
        <taxon>Fungi</taxon>
        <taxon>Fungi incertae sedis</taxon>
        <taxon>Zoopagomycota</taxon>
        <taxon>Kickxellomycotina</taxon>
        <taxon>Dimargaritomycetes</taxon>
        <taxon>Dimargaritales</taxon>
        <taxon>Dimargaritaceae</taxon>
        <taxon>Dimargaris</taxon>
    </lineage>
</organism>
<feature type="compositionally biased region" description="Low complexity" evidence="1">
    <location>
        <begin position="98"/>
        <end position="112"/>
    </location>
</feature>
<feature type="compositionally biased region" description="Polar residues" evidence="1">
    <location>
        <begin position="311"/>
        <end position="320"/>
    </location>
</feature>
<dbReference type="AlphaFoldDB" id="A0A9W8B553"/>
<feature type="region of interest" description="Disordered" evidence="1">
    <location>
        <begin position="83"/>
        <end position="163"/>
    </location>
</feature>
<feature type="compositionally biased region" description="Polar residues" evidence="1">
    <location>
        <begin position="85"/>
        <end position="97"/>
    </location>
</feature>
<dbReference type="OrthoDB" id="10426572at2759"/>
<dbReference type="EMBL" id="JANBQB010000083">
    <property type="protein sequence ID" value="KAJ1982638.1"/>
    <property type="molecule type" value="Genomic_DNA"/>
</dbReference>
<name>A0A9W8B553_9FUNG</name>